<gene>
    <name evidence="2" type="ORF">GE300_04380</name>
</gene>
<dbReference type="PANTHER" id="PTHR42928">
    <property type="entry name" value="TRICARBOXYLATE-BINDING PROTEIN"/>
    <property type="match status" value="1"/>
</dbReference>
<comment type="caution">
    <text evidence="2">The sequence shown here is derived from an EMBL/GenBank/DDBJ whole genome shotgun (WGS) entry which is preliminary data.</text>
</comment>
<evidence type="ECO:0000313" key="2">
    <source>
        <dbReference type="EMBL" id="MSU88859.1"/>
    </source>
</evidence>
<dbReference type="InterPro" id="IPR005064">
    <property type="entry name" value="BUG"/>
</dbReference>
<dbReference type="AlphaFoldDB" id="A0A6L5YXY5"/>
<evidence type="ECO:0000313" key="3">
    <source>
        <dbReference type="Proteomes" id="UP000474957"/>
    </source>
</evidence>
<dbReference type="CDD" id="cd07012">
    <property type="entry name" value="PBP2_Bug_TTT"/>
    <property type="match status" value="1"/>
</dbReference>
<dbReference type="Gene3D" id="3.40.190.150">
    <property type="entry name" value="Bordetella uptake gene, domain 1"/>
    <property type="match status" value="1"/>
</dbReference>
<reference evidence="2 3" key="1">
    <citation type="submission" date="2019-10" db="EMBL/GenBank/DDBJ databases">
        <title>Cognatihalovulum marinum gen. nov. sp. nov., a new member of the family Rhodobacteraceae isolated from deep seawater of the Northwest Indian Ocean.</title>
        <authorList>
            <person name="Ruan C."/>
            <person name="Wang J."/>
            <person name="Zheng X."/>
            <person name="Song L."/>
            <person name="Zhu Y."/>
            <person name="Huang Y."/>
            <person name="Lu Z."/>
            <person name="Du W."/>
            <person name="Huang L."/>
            <person name="Dai X."/>
        </authorList>
    </citation>
    <scope>NUCLEOTIDE SEQUENCE [LARGE SCALE GENOMIC DNA]</scope>
    <source>
        <strain evidence="2 3">2CG4</strain>
    </source>
</reference>
<evidence type="ECO:0008006" key="4">
    <source>
        <dbReference type="Google" id="ProtNLM"/>
    </source>
</evidence>
<dbReference type="Proteomes" id="UP000474957">
    <property type="component" value="Unassembled WGS sequence"/>
</dbReference>
<name>A0A6L5YXY5_9RHOB</name>
<accession>A0A6L5YXY5</accession>
<dbReference type="EMBL" id="WIND01000002">
    <property type="protein sequence ID" value="MSU88859.1"/>
    <property type="molecule type" value="Genomic_DNA"/>
</dbReference>
<proteinExistence type="inferred from homology"/>
<evidence type="ECO:0000256" key="1">
    <source>
        <dbReference type="ARBA" id="ARBA00006987"/>
    </source>
</evidence>
<protein>
    <recommendedName>
        <fullName evidence="4">Tripartite-type tricarboxylate transporter receptor subunit TctC</fullName>
    </recommendedName>
</protein>
<dbReference type="InterPro" id="IPR042100">
    <property type="entry name" value="Bug_dom1"/>
</dbReference>
<sequence length="383" mass="40737">MPPQAVQESRPGRAGAVEPVCPIMVSPHLVWTISHCLRIGRTTKKRANGHIREVSLMKFSSLTAGVRAGLAILALGAGLGAVGPVATGAAIAQEFPQKPIQIIVPFKPGGRTDVVARLLAEKIQQNGWLSQPMAVMNADGGAGANAVNQMRRGGDDGHTIVHWHHQALIAMAMGLGDFSLDDFKSIGYTGGGSPVWVVRADSEFDTFEQLVAHLKAEPRSLVEAVGIGTIPHFVGAMLANEAGFETRYVTANSGADRLRLILGGNADIALFAASEYLAQAEGLKPLIYFGRERLPDLPDVPTAIELGYDVSWANPNWWLAPADTPDAAIEALQGALEKAIADPEIVEYFTGNTLEPYWTPGDEAMADAQKQLEALQAVAATIQ</sequence>
<dbReference type="Gene3D" id="3.40.190.10">
    <property type="entry name" value="Periplasmic binding protein-like II"/>
    <property type="match status" value="1"/>
</dbReference>
<dbReference type="Pfam" id="PF03401">
    <property type="entry name" value="TctC"/>
    <property type="match status" value="1"/>
</dbReference>
<keyword evidence="3" id="KW-1185">Reference proteome</keyword>
<organism evidence="2 3">
    <name type="scientific">Halovulum marinum</name>
    <dbReference type="NCBI Taxonomy" id="2662447"/>
    <lineage>
        <taxon>Bacteria</taxon>
        <taxon>Pseudomonadati</taxon>
        <taxon>Pseudomonadota</taxon>
        <taxon>Alphaproteobacteria</taxon>
        <taxon>Rhodobacterales</taxon>
        <taxon>Paracoccaceae</taxon>
        <taxon>Halovulum</taxon>
    </lineage>
</organism>
<dbReference type="SUPFAM" id="SSF53850">
    <property type="entry name" value="Periplasmic binding protein-like II"/>
    <property type="match status" value="1"/>
</dbReference>
<dbReference type="PANTHER" id="PTHR42928:SF5">
    <property type="entry name" value="BLR1237 PROTEIN"/>
    <property type="match status" value="1"/>
</dbReference>
<comment type="similarity">
    <text evidence="1">Belongs to the UPF0065 (bug) family.</text>
</comment>